<evidence type="ECO:0000256" key="1">
    <source>
        <dbReference type="SAM" id="MobiDB-lite"/>
    </source>
</evidence>
<dbReference type="EMBL" id="FNXT01000763">
    <property type="protein sequence ID" value="SZX66881.1"/>
    <property type="molecule type" value="Genomic_DNA"/>
</dbReference>
<proteinExistence type="predicted"/>
<dbReference type="Pfam" id="PF20670">
    <property type="entry name" value="DUF6816"/>
    <property type="match status" value="1"/>
</dbReference>
<dbReference type="InterPro" id="IPR049213">
    <property type="entry name" value="DUF6816"/>
</dbReference>
<gene>
    <name evidence="3" type="ORF">BQ4739_LOCUS7313</name>
</gene>
<sequence length="328" mass="35640">MQRAICTSAWSSIQPTEQLQQLLQPAQQHQHQPLPRQHSGHSTTSSSSSSSSSSSLASLTRRQVAAAGSLLLGVGGLLLLPAEPAQASKLGGLVDSTWEAIGGGPADLSFPDEWLGVWDVTSTLVSVELPEGEAVVPNIAAVRRAEQQDLAKPMQYQVAFMRNDSGKVVYDRRFNTAALLATYYGSNVDFAGRIQWDAKDPNSLILNMPGDMSVRTRVMRRSESQIGTDRLETSEFLQQVLDSGDPARPRVKASQCFTKYKWREEAAAEAAGGPAIVATQVVSDYLTPFDSEVDAIRYANRPVTTYTYRMAFSRHHDAPQVASAVSLS</sequence>
<reference evidence="3 4" key="1">
    <citation type="submission" date="2016-10" db="EMBL/GenBank/DDBJ databases">
        <authorList>
            <person name="Cai Z."/>
        </authorList>
    </citation>
    <scope>NUCLEOTIDE SEQUENCE [LARGE SCALE GENOMIC DNA]</scope>
</reference>
<dbReference type="STRING" id="3088.A0A383VNY7"/>
<feature type="domain" description="DUF6816" evidence="2">
    <location>
        <begin position="102"/>
        <end position="315"/>
    </location>
</feature>
<dbReference type="AlphaFoldDB" id="A0A383VNY7"/>
<protein>
    <recommendedName>
        <fullName evidence="2">DUF6816 domain-containing protein</fullName>
    </recommendedName>
</protein>
<dbReference type="Proteomes" id="UP000256970">
    <property type="component" value="Unassembled WGS sequence"/>
</dbReference>
<evidence type="ECO:0000313" key="4">
    <source>
        <dbReference type="Proteomes" id="UP000256970"/>
    </source>
</evidence>
<evidence type="ECO:0000313" key="3">
    <source>
        <dbReference type="EMBL" id="SZX66881.1"/>
    </source>
</evidence>
<organism evidence="3 4">
    <name type="scientific">Tetradesmus obliquus</name>
    <name type="common">Green alga</name>
    <name type="synonym">Acutodesmus obliquus</name>
    <dbReference type="NCBI Taxonomy" id="3088"/>
    <lineage>
        <taxon>Eukaryota</taxon>
        <taxon>Viridiplantae</taxon>
        <taxon>Chlorophyta</taxon>
        <taxon>core chlorophytes</taxon>
        <taxon>Chlorophyceae</taxon>
        <taxon>CS clade</taxon>
        <taxon>Sphaeropleales</taxon>
        <taxon>Scenedesmaceae</taxon>
        <taxon>Tetradesmus</taxon>
    </lineage>
</organism>
<name>A0A383VNY7_TETOB</name>
<evidence type="ECO:0000259" key="2">
    <source>
        <dbReference type="Pfam" id="PF20670"/>
    </source>
</evidence>
<accession>A0A383VNY7</accession>
<keyword evidence="4" id="KW-1185">Reference proteome</keyword>
<feature type="region of interest" description="Disordered" evidence="1">
    <location>
        <begin position="21"/>
        <end position="55"/>
    </location>
</feature>